<dbReference type="PANTHER" id="PTHR42770:SF7">
    <property type="entry name" value="MEMBRANE PROTEIN"/>
    <property type="match status" value="1"/>
</dbReference>
<gene>
    <name evidence="7" type="ORF">AVDCRST_MAG28-3098</name>
</gene>
<feature type="transmembrane region" description="Helical" evidence="6">
    <location>
        <begin position="220"/>
        <end position="242"/>
    </location>
</feature>
<evidence type="ECO:0000256" key="5">
    <source>
        <dbReference type="ARBA" id="ARBA00023136"/>
    </source>
</evidence>
<feature type="transmembrane region" description="Helical" evidence="6">
    <location>
        <begin position="43"/>
        <end position="63"/>
    </location>
</feature>
<feature type="transmembrane region" description="Helical" evidence="6">
    <location>
        <begin position="316"/>
        <end position="337"/>
    </location>
</feature>
<dbReference type="Pfam" id="PF13520">
    <property type="entry name" value="AA_permease_2"/>
    <property type="match status" value="1"/>
</dbReference>
<dbReference type="Gene3D" id="1.20.1740.10">
    <property type="entry name" value="Amino acid/polyamine transporter I"/>
    <property type="match status" value="1"/>
</dbReference>
<dbReference type="InterPro" id="IPR002293">
    <property type="entry name" value="AA/rel_permease1"/>
</dbReference>
<feature type="transmembrane region" description="Helical" evidence="6">
    <location>
        <begin position="157"/>
        <end position="177"/>
    </location>
</feature>
<evidence type="ECO:0000256" key="3">
    <source>
        <dbReference type="ARBA" id="ARBA00022692"/>
    </source>
</evidence>
<accession>A0A6J4R4M4</accession>
<keyword evidence="4 6" id="KW-1133">Transmembrane helix</keyword>
<proteinExistence type="predicted"/>
<feature type="transmembrane region" description="Helical" evidence="6">
    <location>
        <begin position="373"/>
        <end position="393"/>
    </location>
</feature>
<feature type="transmembrane region" description="Helical" evidence="6">
    <location>
        <begin position="84"/>
        <end position="104"/>
    </location>
</feature>
<keyword evidence="5 6" id="KW-0472">Membrane</keyword>
<feature type="transmembrane region" description="Helical" evidence="6">
    <location>
        <begin position="124"/>
        <end position="145"/>
    </location>
</feature>
<evidence type="ECO:0000256" key="2">
    <source>
        <dbReference type="ARBA" id="ARBA00022475"/>
    </source>
</evidence>
<organism evidence="7">
    <name type="scientific">uncultured Rubrobacteraceae bacterium</name>
    <dbReference type="NCBI Taxonomy" id="349277"/>
    <lineage>
        <taxon>Bacteria</taxon>
        <taxon>Bacillati</taxon>
        <taxon>Actinomycetota</taxon>
        <taxon>Rubrobacteria</taxon>
        <taxon>Rubrobacterales</taxon>
        <taxon>Rubrobacteraceae</taxon>
        <taxon>environmental samples</taxon>
    </lineage>
</organism>
<feature type="transmembrane region" description="Helical" evidence="6">
    <location>
        <begin position="349"/>
        <end position="366"/>
    </location>
</feature>
<keyword evidence="3 6" id="KW-0812">Transmembrane</keyword>
<dbReference type="PIRSF" id="PIRSF006060">
    <property type="entry name" value="AA_transporter"/>
    <property type="match status" value="1"/>
</dbReference>
<sequence>MREQLQRTLGTPGMLFIGINGVVGGGIFLLPGQVAERAGPAAVWAYLAAGVVVILIGLCFAEISTMYDRTGGPLVYAREAMGQTAGFTVGWMVWLTYLLGWALLSNGFIGYLGSLWAPAQDYGAFIIVGLVVLLCLLNTFGVRLGAGVIQFFTVAKLVPLTILIIAGLTFAGVSGNGTLGLVSPGSADFLGAVLIIIFAYGGFEAATIPAGEMVNPRRTISVAVLGTLGAVTVFYMLIQYAALRIEPELAASSSPLASVGEAMFAGGLTLMTVGALLSIGGTQSGIALISSRSLYALSREGMLPRFLGWIHPRFRTPVVSIWLTGALVVILTITGTFQQLLLLNVAARLYQYLMVCISVVILRLRNPEAERPFRLPLGLTIPVLAAGLCVLLFTQQPLVNLLAALGALAAGLVLFAVGRSRSSAPEGES</sequence>
<dbReference type="GO" id="GO:0022857">
    <property type="term" value="F:transmembrane transporter activity"/>
    <property type="evidence" value="ECO:0007669"/>
    <property type="project" value="InterPro"/>
</dbReference>
<evidence type="ECO:0000313" key="7">
    <source>
        <dbReference type="EMBL" id="CAA9459983.1"/>
    </source>
</evidence>
<dbReference type="AlphaFoldDB" id="A0A6J4R4M4"/>
<comment type="subcellular location">
    <subcellularLocation>
        <location evidence="1">Cell membrane</location>
        <topology evidence="1">Multi-pass membrane protein</topology>
    </subcellularLocation>
</comment>
<feature type="transmembrane region" description="Helical" evidence="6">
    <location>
        <begin position="189"/>
        <end position="208"/>
    </location>
</feature>
<keyword evidence="2" id="KW-1003">Cell membrane</keyword>
<evidence type="ECO:0008006" key="8">
    <source>
        <dbReference type="Google" id="ProtNLM"/>
    </source>
</evidence>
<feature type="transmembrane region" description="Helical" evidence="6">
    <location>
        <begin position="399"/>
        <end position="417"/>
    </location>
</feature>
<feature type="transmembrane region" description="Helical" evidence="6">
    <location>
        <begin position="262"/>
        <end position="295"/>
    </location>
</feature>
<evidence type="ECO:0000256" key="6">
    <source>
        <dbReference type="SAM" id="Phobius"/>
    </source>
</evidence>
<dbReference type="EMBL" id="CADCVE010000074">
    <property type="protein sequence ID" value="CAA9459983.1"/>
    <property type="molecule type" value="Genomic_DNA"/>
</dbReference>
<dbReference type="InterPro" id="IPR050367">
    <property type="entry name" value="APC_superfamily"/>
</dbReference>
<dbReference type="GO" id="GO:0005886">
    <property type="term" value="C:plasma membrane"/>
    <property type="evidence" value="ECO:0007669"/>
    <property type="project" value="UniProtKB-SubCell"/>
</dbReference>
<evidence type="ECO:0000256" key="1">
    <source>
        <dbReference type="ARBA" id="ARBA00004651"/>
    </source>
</evidence>
<dbReference type="PANTHER" id="PTHR42770">
    <property type="entry name" value="AMINO ACID TRANSPORTER-RELATED"/>
    <property type="match status" value="1"/>
</dbReference>
<name>A0A6J4R4M4_9ACTN</name>
<evidence type="ECO:0000256" key="4">
    <source>
        <dbReference type="ARBA" id="ARBA00022989"/>
    </source>
</evidence>
<feature type="transmembrane region" description="Helical" evidence="6">
    <location>
        <begin position="12"/>
        <end position="31"/>
    </location>
</feature>
<protein>
    <recommendedName>
        <fullName evidence="8">Amino acid permease</fullName>
    </recommendedName>
</protein>
<reference evidence="7" key="1">
    <citation type="submission" date="2020-02" db="EMBL/GenBank/DDBJ databases">
        <authorList>
            <person name="Meier V. D."/>
        </authorList>
    </citation>
    <scope>NUCLEOTIDE SEQUENCE</scope>
    <source>
        <strain evidence="7">AVDCRST_MAG28</strain>
    </source>
</reference>